<evidence type="ECO:0000313" key="1">
    <source>
        <dbReference type="EMBL" id="AUI68518.1"/>
    </source>
</evidence>
<proteinExistence type="predicted"/>
<dbReference type="STRING" id="288004.AL038_16995"/>
<name>A0A2N9YDF3_9GAMM</name>
<keyword evidence="2" id="KW-1185">Reference proteome</keyword>
<organism evidence="1 2">
    <name type="scientific">Beggiatoa leptomitoformis</name>
    <dbReference type="NCBI Taxonomy" id="288004"/>
    <lineage>
        <taxon>Bacteria</taxon>
        <taxon>Pseudomonadati</taxon>
        <taxon>Pseudomonadota</taxon>
        <taxon>Gammaproteobacteria</taxon>
        <taxon>Thiotrichales</taxon>
        <taxon>Thiotrichaceae</taxon>
        <taxon>Beggiatoa</taxon>
    </lineage>
</organism>
<dbReference type="EMBL" id="CP018889">
    <property type="protein sequence ID" value="AUI68518.1"/>
    <property type="molecule type" value="Genomic_DNA"/>
</dbReference>
<accession>A0A2N9YDF3</accession>
<protein>
    <submittedName>
        <fullName evidence="1">Uncharacterized protein</fullName>
    </submittedName>
</protein>
<evidence type="ECO:0000313" key="2">
    <source>
        <dbReference type="Proteomes" id="UP000234271"/>
    </source>
</evidence>
<dbReference type="AlphaFoldDB" id="A0A2N9YDF3"/>
<dbReference type="Proteomes" id="UP000234271">
    <property type="component" value="Chromosome"/>
</dbReference>
<gene>
    <name evidence="1" type="ORF">BLE401_07240</name>
</gene>
<reference evidence="2" key="1">
    <citation type="submission" date="2016-12" db="EMBL/GenBank/DDBJ databases">
        <title>Complete Genome Sequence of Beggiatoa leptomitiformis D-401.</title>
        <authorList>
            <person name="Fomenkov A."/>
            <person name="Vincze T."/>
            <person name="Grabovich M."/>
            <person name="Anton B.P."/>
            <person name="Dubinina G."/>
            <person name="Orlova M."/>
            <person name="Belousova E."/>
            <person name="Roberts R.J."/>
        </authorList>
    </citation>
    <scope>NUCLEOTIDE SEQUENCE [LARGE SCALE GENOMIC DNA]</scope>
    <source>
        <strain evidence="2">D-401</strain>
    </source>
</reference>
<dbReference type="KEGG" id="blep:AL038_16995"/>
<dbReference type="RefSeq" id="WP_062154850.1">
    <property type="nucleotide sequence ID" value="NZ_CP012373.2"/>
</dbReference>
<sequence>MGIFSLFSGVFSDLKFRKDIQTFKTNFPDASQTSTMNFIDITRAGKEIAKYHDFDEFPPESIRKKFSSAEKKVFLAYEKRFENDSPPDMYHTIREVEQQYGRKF</sequence>